<dbReference type="Pfam" id="PF00583">
    <property type="entry name" value="Acetyltransf_1"/>
    <property type="match status" value="1"/>
</dbReference>
<dbReference type="PROSITE" id="PS51186">
    <property type="entry name" value="GNAT"/>
    <property type="match status" value="1"/>
</dbReference>
<protein>
    <submittedName>
        <fullName evidence="2">N-acetyltransferase</fullName>
    </submittedName>
</protein>
<organism evidence="2 3">
    <name type="scientific">Rhodovarius crocodyli</name>
    <dbReference type="NCBI Taxonomy" id="1979269"/>
    <lineage>
        <taxon>Bacteria</taxon>
        <taxon>Pseudomonadati</taxon>
        <taxon>Pseudomonadota</taxon>
        <taxon>Alphaproteobacteria</taxon>
        <taxon>Acetobacterales</taxon>
        <taxon>Roseomonadaceae</taxon>
        <taxon>Rhodovarius</taxon>
    </lineage>
</organism>
<feature type="domain" description="N-acetyltransferase" evidence="1">
    <location>
        <begin position="1"/>
        <end position="152"/>
    </location>
</feature>
<dbReference type="RefSeq" id="WP_127785522.1">
    <property type="nucleotide sequence ID" value="NZ_SACL01000001.1"/>
</dbReference>
<comment type="caution">
    <text evidence="2">The sequence shown here is derived from an EMBL/GenBank/DDBJ whole genome shotgun (WGS) entry which is preliminary data.</text>
</comment>
<evidence type="ECO:0000313" key="2">
    <source>
        <dbReference type="EMBL" id="RVT98965.1"/>
    </source>
</evidence>
<dbReference type="SUPFAM" id="SSF55729">
    <property type="entry name" value="Acyl-CoA N-acyltransferases (Nat)"/>
    <property type="match status" value="1"/>
</dbReference>
<keyword evidence="2" id="KW-0808">Transferase</keyword>
<dbReference type="Gene3D" id="3.40.630.30">
    <property type="match status" value="1"/>
</dbReference>
<reference evidence="2 3" key="1">
    <citation type="submission" date="2019-01" db="EMBL/GenBank/DDBJ databases">
        <authorList>
            <person name="Chen W.-M."/>
        </authorList>
    </citation>
    <scope>NUCLEOTIDE SEQUENCE [LARGE SCALE GENOMIC DNA]</scope>
    <source>
        <strain evidence="2 3">CCP-6</strain>
    </source>
</reference>
<dbReference type="PANTHER" id="PTHR43305">
    <property type="entry name" value="FAMILY N-ACETYLTRANSFERASE, PUTATIVE (AFU_ORTHOLOGUE AFUA_2G01380)-RELATED"/>
    <property type="match status" value="1"/>
</dbReference>
<accession>A0A437MMT4</accession>
<evidence type="ECO:0000259" key="1">
    <source>
        <dbReference type="PROSITE" id="PS51186"/>
    </source>
</evidence>
<dbReference type="CDD" id="cd04301">
    <property type="entry name" value="NAT_SF"/>
    <property type="match status" value="1"/>
</dbReference>
<dbReference type="PANTHER" id="PTHR43305:SF1">
    <property type="entry name" value="FAMILY N-ACETYLTRANSFERASE, PUTATIVE (AFU_ORTHOLOGUE AFUA_2G01380)-RELATED"/>
    <property type="match status" value="1"/>
</dbReference>
<proteinExistence type="predicted"/>
<name>A0A437MMT4_9PROT</name>
<evidence type="ECO:0000313" key="3">
    <source>
        <dbReference type="Proteomes" id="UP000282957"/>
    </source>
</evidence>
<dbReference type="InterPro" id="IPR000182">
    <property type="entry name" value="GNAT_dom"/>
</dbReference>
<dbReference type="InterPro" id="IPR052777">
    <property type="entry name" value="Acetyltransferase_Enz"/>
</dbReference>
<dbReference type="InterPro" id="IPR016181">
    <property type="entry name" value="Acyl_CoA_acyltransferase"/>
</dbReference>
<keyword evidence="3" id="KW-1185">Reference proteome</keyword>
<dbReference type="AlphaFoldDB" id="A0A437MMT4"/>
<dbReference type="OrthoDB" id="2436196at2"/>
<dbReference type="EMBL" id="SACL01000001">
    <property type="protein sequence ID" value="RVT98965.1"/>
    <property type="molecule type" value="Genomic_DNA"/>
</dbReference>
<sequence length="152" mass="16861">MITPAEWPRDLDLVRGLFREYAAGLGFDLGFQGFEEDLAALPGKYAPPHGQVLLAWADGEAVGIVALRPVEGTTGEVKRLYVRGTARGGRWGRRLMEALIEQARALGYTRLCLDTRPMMASAVALYRDLGFTPTEPYVFNPYPDVIYLGRDL</sequence>
<dbReference type="Proteomes" id="UP000282957">
    <property type="component" value="Unassembled WGS sequence"/>
</dbReference>
<gene>
    <name evidence="2" type="ORF">EOD42_02315</name>
</gene>
<dbReference type="GO" id="GO:0016747">
    <property type="term" value="F:acyltransferase activity, transferring groups other than amino-acyl groups"/>
    <property type="evidence" value="ECO:0007669"/>
    <property type="project" value="InterPro"/>
</dbReference>